<evidence type="ECO:0000256" key="1">
    <source>
        <dbReference type="SAM" id="MobiDB-lite"/>
    </source>
</evidence>
<dbReference type="EMBL" id="JAQQWN010000008">
    <property type="protein sequence ID" value="KAK8071186.1"/>
    <property type="molecule type" value="Genomic_DNA"/>
</dbReference>
<reference evidence="2 3" key="1">
    <citation type="submission" date="2023-01" db="EMBL/GenBank/DDBJ databases">
        <title>Analysis of 21 Apiospora genomes using comparative genomics revels a genus with tremendous synthesis potential of carbohydrate active enzymes and secondary metabolites.</title>
        <authorList>
            <person name="Sorensen T."/>
        </authorList>
    </citation>
    <scope>NUCLEOTIDE SEQUENCE [LARGE SCALE GENOMIC DNA]</scope>
    <source>
        <strain evidence="2 3">CBS 114990</strain>
    </source>
</reference>
<feature type="compositionally biased region" description="Acidic residues" evidence="1">
    <location>
        <begin position="338"/>
        <end position="361"/>
    </location>
</feature>
<evidence type="ECO:0000313" key="2">
    <source>
        <dbReference type="EMBL" id="KAK8071186.1"/>
    </source>
</evidence>
<dbReference type="GeneID" id="92048764"/>
<sequence length="475" mass="53040">MAEKSVNVTRTSVLEDGTLPFPIRGPKTLRIPVERDVAYAKNALRGLNLLQTRYDAAIASQSLSSALEYLYEHLPTKVSDLVTWHSPDDFDIFPADIGPDDNAAYRRFLEQHPKHCATSYKAIRQHEYFIQQVNTHDDHYVTVLLHLRKDDHPRTRFCQRVPFTTVDFSAFVDPSASSSSPSLTDPASEARVARVRARMAEFLRPVLSNIDDRAAHEGKLWVPASQPADADFSSGLRAFVLFEQFTRRLVELWCEGKSYDAETLWRPTCAYMNLEKARDDMIGAASRQVRRYMGFTPRVSLSLLKGPKNGKEDPQSFVLHRLMTPRDVGQIGDFRFEGDDEDDSGVDQSDSDDDAASEASDDSSSAARKGGPIRGLPRVDLDDSEDEEDLQQNVDDAFMRLAGADDADDEEEEEDKQHAKLASSKVSSPTMDVEMAEGPEVIVIEDGDDDAPIFWGPQWPGEIPRPASSRCAVLG</sequence>
<proteinExistence type="predicted"/>
<dbReference type="RefSeq" id="XP_066664994.1">
    <property type="nucleotide sequence ID" value="XM_066815704.1"/>
</dbReference>
<gene>
    <name evidence="2" type="ORF">PG997_011389</name>
</gene>
<feature type="region of interest" description="Disordered" evidence="1">
    <location>
        <begin position="331"/>
        <end position="432"/>
    </location>
</feature>
<organism evidence="2 3">
    <name type="scientific">Apiospora hydei</name>
    <dbReference type="NCBI Taxonomy" id="1337664"/>
    <lineage>
        <taxon>Eukaryota</taxon>
        <taxon>Fungi</taxon>
        <taxon>Dikarya</taxon>
        <taxon>Ascomycota</taxon>
        <taxon>Pezizomycotina</taxon>
        <taxon>Sordariomycetes</taxon>
        <taxon>Xylariomycetidae</taxon>
        <taxon>Amphisphaeriales</taxon>
        <taxon>Apiosporaceae</taxon>
        <taxon>Apiospora</taxon>
    </lineage>
</organism>
<accession>A0ABR1VIX1</accession>
<keyword evidence="3" id="KW-1185">Reference proteome</keyword>
<comment type="caution">
    <text evidence="2">The sequence shown here is derived from an EMBL/GenBank/DDBJ whole genome shotgun (WGS) entry which is preliminary data.</text>
</comment>
<feature type="compositionally biased region" description="Acidic residues" evidence="1">
    <location>
        <begin position="405"/>
        <end position="414"/>
    </location>
</feature>
<evidence type="ECO:0000313" key="3">
    <source>
        <dbReference type="Proteomes" id="UP001433268"/>
    </source>
</evidence>
<dbReference type="Proteomes" id="UP001433268">
    <property type="component" value="Unassembled WGS sequence"/>
</dbReference>
<protein>
    <submittedName>
        <fullName evidence="2">Uncharacterized protein</fullName>
    </submittedName>
</protein>
<name>A0ABR1VIX1_9PEZI</name>